<keyword evidence="2" id="KW-1185">Reference proteome</keyword>
<evidence type="ECO:0000313" key="2">
    <source>
        <dbReference type="Proteomes" id="UP000015347"/>
    </source>
</evidence>
<evidence type="ECO:0000313" key="1">
    <source>
        <dbReference type="EMBL" id="EPX83366.1"/>
    </source>
</evidence>
<dbReference type="AlphaFoldDB" id="S9QPJ3"/>
<dbReference type="EMBL" id="APVH01000016">
    <property type="protein sequence ID" value="EPX83366.1"/>
    <property type="molecule type" value="Genomic_DNA"/>
</dbReference>
<protein>
    <submittedName>
        <fullName evidence="1">Uncharacterized protein</fullName>
    </submittedName>
</protein>
<proteinExistence type="predicted"/>
<organism evidence="1 2">
    <name type="scientific">Salipiger mucosus DSM 16094</name>
    <dbReference type="NCBI Taxonomy" id="1123237"/>
    <lineage>
        <taxon>Bacteria</taxon>
        <taxon>Pseudomonadati</taxon>
        <taxon>Pseudomonadota</taxon>
        <taxon>Alphaproteobacteria</taxon>
        <taxon>Rhodobacterales</taxon>
        <taxon>Roseobacteraceae</taxon>
        <taxon>Salipiger</taxon>
    </lineage>
</organism>
<gene>
    <name evidence="1" type="ORF">Salmuc_01028</name>
</gene>
<comment type="caution">
    <text evidence="1">The sequence shown here is derived from an EMBL/GenBank/DDBJ whole genome shotgun (WGS) entry which is preliminary data.</text>
</comment>
<dbReference type="Proteomes" id="UP000015347">
    <property type="component" value="Unassembled WGS sequence"/>
</dbReference>
<accession>S9QPJ3</accession>
<reference evidence="2" key="1">
    <citation type="journal article" date="2014" name="Stand. Genomic Sci.">
        <title>Genome sequence of the exopolysaccharide-producing Salipiger mucosus type strain (DSM 16094(T)), a moderately halophilic member of the Roseobacter clade.</title>
        <authorList>
            <person name="Riedel T."/>
            <person name="Spring S."/>
            <person name="Fiebig A."/>
            <person name="Petersen J."/>
            <person name="Kyrpides N.C."/>
            <person name="Goker M."/>
            <person name="Klenk H.P."/>
        </authorList>
    </citation>
    <scope>NUCLEOTIDE SEQUENCE [LARGE SCALE GENOMIC DNA]</scope>
    <source>
        <strain evidence="2">DSM 16094</strain>
    </source>
</reference>
<dbReference type="HOGENOM" id="CLU_3122471_0_0_5"/>
<name>S9QPJ3_9RHOB</name>
<sequence length="50" mass="4976">MGIKGHGVLALVSLPLGIRGDRAAGCKFLCGRLIHPAGCGVSGLCCGIRA</sequence>